<keyword evidence="2 6" id="KW-0812">Transmembrane</keyword>
<evidence type="ECO:0000256" key="2">
    <source>
        <dbReference type="ARBA" id="ARBA00022692"/>
    </source>
</evidence>
<dbReference type="GO" id="GO:0140359">
    <property type="term" value="F:ABC-type transporter activity"/>
    <property type="evidence" value="ECO:0007669"/>
    <property type="project" value="InterPro"/>
</dbReference>
<dbReference type="AlphaFoldDB" id="A0A2I0SP68"/>
<keyword evidence="9" id="KW-1185">Reference proteome</keyword>
<organism evidence="8 9">
    <name type="scientific">Streptomyces populi</name>
    <dbReference type="NCBI Taxonomy" id="2058924"/>
    <lineage>
        <taxon>Bacteria</taxon>
        <taxon>Bacillati</taxon>
        <taxon>Actinomycetota</taxon>
        <taxon>Actinomycetes</taxon>
        <taxon>Kitasatosporales</taxon>
        <taxon>Streptomycetaceae</taxon>
        <taxon>Streptomyces</taxon>
    </lineage>
</organism>
<dbReference type="GO" id="GO:0046677">
    <property type="term" value="P:response to antibiotic"/>
    <property type="evidence" value="ECO:0007669"/>
    <property type="project" value="UniProtKB-KW"/>
</dbReference>
<keyword evidence="6" id="KW-0813">Transport</keyword>
<evidence type="ECO:0000256" key="1">
    <source>
        <dbReference type="ARBA" id="ARBA00004141"/>
    </source>
</evidence>
<evidence type="ECO:0000256" key="5">
    <source>
        <dbReference type="ARBA" id="ARBA00023251"/>
    </source>
</evidence>
<protein>
    <recommendedName>
        <fullName evidence="6">Transport permease protein</fullName>
    </recommendedName>
</protein>
<feature type="transmembrane region" description="Helical" evidence="6">
    <location>
        <begin position="43"/>
        <end position="64"/>
    </location>
</feature>
<evidence type="ECO:0000313" key="8">
    <source>
        <dbReference type="EMBL" id="PKT71704.1"/>
    </source>
</evidence>
<sequence length="272" mass="28575">MSTTSDVAAVPGAPALPGRPAGRRHDFRVLFDRLRVRSFSRGGLVATVVQPLLFLAVFYCTFAGMLDDQGIGFGRFVTPTVLVQALMFVAIGSATELAADRSSGVFSRLLTSPVDMRAMGLAHLAVVALQGLLSSVAIVLAGHLAGFRFDHGAFAALGFFALAVAFTVALSLATATIALRLRNLEALSAVLHLPYLPLLVLSTGFVEADLFPGWLRPVVAASPVSGVIDALRALSTAELTWGATLPGLAWLVGLLAVFSWTTTAAFRKVAVR</sequence>
<comment type="similarity">
    <text evidence="6">Belongs to the ABC-2 integral membrane protein family.</text>
</comment>
<keyword evidence="3 6" id="KW-1133">Transmembrane helix</keyword>
<keyword evidence="4 6" id="KW-0472">Membrane</keyword>
<feature type="transmembrane region" description="Helical" evidence="6">
    <location>
        <begin position="76"/>
        <end position="99"/>
    </location>
</feature>
<evidence type="ECO:0000259" key="7">
    <source>
        <dbReference type="PROSITE" id="PS51012"/>
    </source>
</evidence>
<comment type="caution">
    <text evidence="8">The sequence shown here is derived from an EMBL/GenBank/DDBJ whole genome shotgun (WGS) entry which is preliminary data.</text>
</comment>
<dbReference type="Proteomes" id="UP000236178">
    <property type="component" value="Unassembled WGS sequence"/>
</dbReference>
<dbReference type="GO" id="GO:0043190">
    <property type="term" value="C:ATP-binding cassette (ABC) transporter complex"/>
    <property type="evidence" value="ECO:0007669"/>
    <property type="project" value="InterPro"/>
</dbReference>
<keyword evidence="5" id="KW-0046">Antibiotic resistance</keyword>
<dbReference type="InterPro" id="IPR051784">
    <property type="entry name" value="Nod_factor_ABC_transporter"/>
</dbReference>
<dbReference type="Pfam" id="PF01061">
    <property type="entry name" value="ABC2_membrane"/>
    <property type="match status" value="1"/>
</dbReference>
<feature type="transmembrane region" description="Helical" evidence="6">
    <location>
        <begin position="120"/>
        <end position="141"/>
    </location>
</feature>
<dbReference type="InterPro" id="IPR047817">
    <property type="entry name" value="ABC2_TM_bact-type"/>
</dbReference>
<name>A0A2I0SP68_9ACTN</name>
<accession>A0A2I0SP68</accession>
<evidence type="ECO:0000256" key="6">
    <source>
        <dbReference type="RuleBase" id="RU361157"/>
    </source>
</evidence>
<feature type="transmembrane region" description="Helical" evidence="6">
    <location>
        <begin position="153"/>
        <end position="179"/>
    </location>
</feature>
<feature type="domain" description="ABC transmembrane type-2" evidence="7">
    <location>
        <begin position="42"/>
        <end position="269"/>
    </location>
</feature>
<proteinExistence type="inferred from homology"/>
<dbReference type="EMBL" id="PJOS01000030">
    <property type="protein sequence ID" value="PKT71704.1"/>
    <property type="molecule type" value="Genomic_DNA"/>
</dbReference>
<evidence type="ECO:0000256" key="4">
    <source>
        <dbReference type="ARBA" id="ARBA00023136"/>
    </source>
</evidence>
<dbReference type="PANTHER" id="PTHR43229:SF2">
    <property type="entry name" value="NODULATION PROTEIN J"/>
    <property type="match status" value="1"/>
</dbReference>
<feature type="transmembrane region" description="Helical" evidence="6">
    <location>
        <begin position="186"/>
        <end position="206"/>
    </location>
</feature>
<feature type="transmembrane region" description="Helical" evidence="6">
    <location>
        <begin position="248"/>
        <end position="266"/>
    </location>
</feature>
<dbReference type="OrthoDB" id="3370990at2"/>
<gene>
    <name evidence="8" type="ORF">CW362_17385</name>
</gene>
<keyword evidence="6" id="KW-1003">Cell membrane</keyword>
<evidence type="ECO:0000313" key="9">
    <source>
        <dbReference type="Proteomes" id="UP000236178"/>
    </source>
</evidence>
<dbReference type="PIRSF" id="PIRSF006648">
    <property type="entry name" value="DrrB"/>
    <property type="match status" value="1"/>
</dbReference>
<evidence type="ECO:0000256" key="3">
    <source>
        <dbReference type="ARBA" id="ARBA00022989"/>
    </source>
</evidence>
<comment type="subcellular location">
    <subcellularLocation>
        <location evidence="6">Cell membrane</location>
        <topology evidence="6">Multi-pass membrane protein</topology>
    </subcellularLocation>
    <subcellularLocation>
        <location evidence="1">Membrane</location>
        <topology evidence="1">Multi-pass membrane protein</topology>
    </subcellularLocation>
</comment>
<dbReference type="RefSeq" id="WP_103550399.1">
    <property type="nucleotide sequence ID" value="NZ_KZ626869.1"/>
</dbReference>
<reference evidence="8 9" key="1">
    <citation type="submission" date="2017-12" db="EMBL/GenBank/DDBJ databases">
        <title>Streptomyces populusis sp. nov., a novel endophytic actinobacterium isolated from stems of Populus adenopoda Maxim.</title>
        <authorList>
            <person name="Wang Z."/>
        </authorList>
    </citation>
    <scope>NUCLEOTIDE SEQUENCE [LARGE SCALE GENOMIC DNA]</scope>
    <source>
        <strain evidence="8 9">A249</strain>
    </source>
</reference>
<dbReference type="PANTHER" id="PTHR43229">
    <property type="entry name" value="NODULATION PROTEIN J"/>
    <property type="match status" value="1"/>
</dbReference>
<dbReference type="InterPro" id="IPR000412">
    <property type="entry name" value="ABC_2_transport"/>
</dbReference>
<dbReference type="InterPro" id="IPR013525">
    <property type="entry name" value="ABC2_TM"/>
</dbReference>
<dbReference type="PROSITE" id="PS51012">
    <property type="entry name" value="ABC_TM2"/>
    <property type="match status" value="1"/>
</dbReference>